<name>A0A290Q7M4_9LACT</name>
<dbReference type="Proteomes" id="UP000501945">
    <property type="component" value="Chromosome"/>
</dbReference>
<accession>A0A290Q7M4</accession>
<evidence type="ECO:0000313" key="1">
    <source>
        <dbReference type="EMBL" id="QIW53633.1"/>
    </source>
</evidence>
<sequence>MAGEKYRVQLTALAENLNPKNRLYFDRLYDTLLLNGAIYNSEVVSELAYDVLLDLLDAQADGIGAESYFGLSAIQMSKKLLKQVDKKTKSLRNLTIWTVLIGLFWNYAVNISWFGIEPTPISWVCYLFEIILLSSGVFLLFKVFWFSLLVKSKRLSVIILWGYIFIVLSVFLWGQRFLKDFQALYISSFSSKIICLILFSLYVLWAIKFIKSTANKL</sequence>
<organism evidence="1 2">
    <name type="scientific">Pseudolactococcus raffinolactis</name>
    <dbReference type="NCBI Taxonomy" id="1366"/>
    <lineage>
        <taxon>Bacteria</taxon>
        <taxon>Bacillati</taxon>
        <taxon>Bacillota</taxon>
        <taxon>Bacilli</taxon>
        <taxon>Lactobacillales</taxon>
        <taxon>Streptococcaceae</taxon>
        <taxon>Pseudolactococcus</taxon>
    </lineage>
</organism>
<dbReference type="SUPFAM" id="SSF158560">
    <property type="entry name" value="BH3980-like"/>
    <property type="match status" value="1"/>
</dbReference>
<reference evidence="1 2" key="1">
    <citation type="submission" date="2019-12" db="EMBL/GenBank/DDBJ databases">
        <title>Whole genome sequences of Lactococcus raffinolactis strains isolated from sewage.</title>
        <authorList>
            <person name="Ybazeta G."/>
            <person name="Ross M."/>
            <person name="Brabant-Kirwan D."/>
            <person name="Saleh M."/>
            <person name="Dillon J.A."/>
            <person name="Splinter K."/>
            <person name="Nokhbeh R."/>
        </authorList>
    </citation>
    <scope>NUCLEOTIDE SEQUENCE [LARGE SCALE GENOMIC DNA]</scope>
    <source>
        <strain evidence="1 2">Lr_19_5</strain>
    </source>
</reference>
<dbReference type="KEGG" id="lrn:CMV25_00050"/>
<dbReference type="AlphaFoldDB" id="A0A290Q7M4"/>
<protein>
    <submittedName>
        <fullName evidence="1">Uncharacterized protein</fullName>
    </submittedName>
</protein>
<dbReference type="RefSeq" id="WP_096039162.1">
    <property type="nucleotide sequence ID" value="NZ_CP023392.1"/>
</dbReference>
<dbReference type="EMBL" id="CP047616">
    <property type="protein sequence ID" value="QIW53633.1"/>
    <property type="molecule type" value="Genomic_DNA"/>
</dbReference>
<evidence type="ECO:0000313" key="2">
    <source>
        <dbReference type="Proteomes" id="UP000501945"/>
    </source>
</evidence>
<dbReference type="STRING" id="1348633.GCA_001591765_00880"/>
<gene>
    <name evidence="1" type="ORF">GU336_05470</name>
</gene>
<proteinExistence type="predicted"/>